<dbReference type="Gene3D" id="6.10.250.690">
    <property type="match status" value="1"/>
</dbReference>
<evidence type="ECO:0000259" key="8">
    <source>
        <dbReference type="PROSITE" id="PS50110"/>
    </source>
</evidence>
<sequence length="235" mass="26918">MEILIVEDKPEISRLIQFSLENEGFSCHICGDGLQGLRIIQEQQPDLVILDLMIPGLDGLELCARIRQKPGANNPYILMLSGKSEEIDRVIGLSTGADDYLVKPFSPRELVARVRALVRRSLRQPEQHQIYRTQHFLLDIEQHSALRQMNPNFSEIIDLTNLEFNLLTAFVSYPNRVWNRTQLIDKLWGCEFCGDERVVDTLVARLRKKIEPDSANPIFIKTVTGVGYKFEDDPI</sequence>
<keyword evidence="5" id="KW-0804">Transcription</keyword>
<dbReference type="PROSITE" id="PS51755">
    <property type="entry name" value="OMPR_PHOB"/>
    <property type="match status" value="1"/>
</dbReference>
<feature type="DNA-binding region" description="OmpR/PhoB-type" evidence="7">
    <location>
        <begin position="128"/>
        <end position="232"/>
    </location>
</feature>
<feature type="modified residue" description="4-aspartylphosphate" evidence="6">
    <location>
        <position position="51"/>
    </location>
</feature>
<dbReference type="GO" id="GO:0005829">
    <property type="term" value="C:cytosol"/>
    <property type="evidence" value="ECO:0007669"/>
    <property type="project" value="TreeGrafter"/>
</dbReference>
<dbReference type="InterPro" id="IPR036388">
    <property type="entry name" value="WH-like_DNA-bd_sf"/>
</dbReference>
<evidence type="ECO:0000256" key="4">
    <source>
        <dbReference type="ARBA" id="ARBA00023125"/>
    </source>
</evidence>
<dbReference type="GO" id="GO:0000156">
    <property type="term" value="F:phosphorelay response regulator activity"/>
    <property type="evidence" value="ECO:0007669"/>
    <property type="project" value="TreeGrafter"/>
</dbReference>
<dbReference type="EMBL" id="NRQW01000059">
    <property type="protein sequence ID" value="PLZ93594.1"/>
    <property type="molecule type" value="Genomic_DNA"/>
</dbReference>
<evidence type="ECO:0000256" key="3">
    <source>
        <dbReference type="ARBA" id="ARBA00023015"/>
    </source>
</evidence>
<dbReference type="SUPFAM" id="SSF52172">
    <property type="entry name" value="CheY-like"/>
    <property type="match status" value="1"/>
</dbReference>
<dbReference type="CDD" id="cd00383">
    <property type="entry name" value="trans_reg_C"/>
    <property type="match status" value="1"/>
</dbReference>
<evidence type="ECO:0000256" key="2">
    <source>
        <dbReference type="ARBA" id="ARBA00023012"/>
    </source>
</evidence>
<feature type="domain" description="OmpR/PhoB-type" evidence="9">
    <location>
        <begin position="128"/>
        <end position="232"/>
    </location>
</feature>
<keyword evidence="2" id="KW-0902">Two-component regulatory system</keyword>
<dbReference type="FunFam" id="3.40.50.2300:FF:000001">
    <property type="entry name" value="DNA-binding response regulator PhoB"/>
    <property type="match status" value="1"/>
</dbReference>
<name>A0A2N6K8C5_FISMU</name>
<dbReference type="Gene3D" id="3.40.50.2300">
    <property type="match status" value="1"/>
</dbReference>
<evidence type="ECO:0000256" key="7">
    <source>
        <dbReference type="PROSITE-ProRule" id="PRU01091"/>
    </source>
</evidence>
<dbReference type="Pfam" id="PF00486">
    <property type="entry name" value="Trans_reg_C"/>
    <property type="match status" value="1"/>
</dbReference>
<dbReference type="InterPro" id="IPR016032">
    <property type="entry name" value="Sig_transdc_resp-reg_C-effctor"/>
</dbReference>
<evidence type="ECO:0000256" key="1">
    <source>
        <dbReference type="ARBA" id="ARBA00022553"/>
    </source>
</evidence>
<evidence type="ECO:0000259" key="9">
    <source>
        <dbReference type="PROSITE" id="PS51755"/>
    </source>
</evidence>
<dbReference type="GO" id="GO:0032993">
    <property type="term" value="C:protein-DNA complex"/>
    <property type="evidence" value="ECO:0007669"/>
    <property type="project" value="TreeGrafter"/>
</dbReference>
<proteinExistence type="predicted"/>
<dbReference type="PANTHER" id="PTHR48111:SF4">
    <property type="entry name" value="DNA-BINDING DUAL TRANSCRIPTIONAL REGULATOR OMPR"/>
    <property type="match status" value="1"/>
</dbReference>
<dbReference type="RefSeq" id="WP_102204845.1">
    <property type="nucleotide sequence ID" value="NZ_CAWNVR010000668.1"/>
</dbReference>
<reference evidence="10 11" key="1">
    <citation type="submission" date="2017-08" db="EMBL/GenBank/DDBJ databases">
        <title>Genomes of Fischerella (Mastigocladus) sp. strains.</title>
        <authorList>
            <person name="Miller S.R."/>
        </authorList>
    </citation>
    <scope>NUCLEOTIDE SEQUENCE [LARGE SCALE GENOMIC DNA]</scope>
    <source>
        <strain evidence="10 11">CCMEE 5323</strain>
    </source>
</reference>
<dbReference type="GO" id="GO:0006355">
    <property type="term" value="P:regulation of DNA-templated transcription"/>
    <property type="evidence" value="ECO:0007669"/>
    <property type="project" value="InterPro"/>
</dbReference>
<evidence type="ECO:0000313" key="10">
    <source>
        <dbReference type="EMBL" id="PLZ93594.1"/>
    </source>
</evidence>
<keyword evidence="1 6" id="KW-0597">Phosphoprotein</keyword>
<evidence type="ECO:0000256" key="5">
    <source>
        <dbReference type="ARBA" id="ARBA00023163"/>
    </source>
</evidence>
<keyword evidence="4 7" id="KW-0238">DNA-binding</keyword>
<evidence type="ECO:0000256" key="6">
    <source>
        <dbReference type="PROSITE-ProRule" id="PRU00169"/>
    </source>
</evidence>
<dbReference type="PROSITE" id="PS50110">
    <property type="entry name" value="RESPONSE_REGULATORY"/>
    <property type="match status" value="1"/>
</dbReference>
<evidence type="ECO:0000313" key="11">
    <source>
        <dbReference type="Proteomes" id="UP000235036"/>
    </source>
</evidence>
<dbReference type="InterPro" id="IPR039420">
    <property type="entry name" value="WalR-like"/>
</dbReference>
<organism evidence="10 11">
    <name type="scientific">Fischerella muscicola CCMEE 5323</name>
    <dbReference type="NCBI Taxonomy" id="2019572"/>
    <lineage>
        <taxon>Bacteria</taxon>
        <taxon>Bacillati</taxon>
        <taxon>Cyanobacteriota</taxon>
        <taxon>Cyanophyceae</taxon>
        <taxon>Nostocales</taxon>
        <taxon>Hapalosiphonaceae</taxon>
        <taxon>Fischerella</taxon>
    </lineage>
</organism>
<feature type="domain" description="Response regulatory" evidence="8">
    <location>
        <begin position="2"/>
        <end position="118"/>
    </location>
</feature>
<dbReference type="Proteomes" id="UP000235036">
    <property type="component" value="Unassembled WGS sequence"/>
</dbReference>
<dbReference type="Pfam" id="PF00072">
    <property type="entry name" value="Response_reg"/>
    <property type="match status" value="1"/>
</dbReference>
<dbReference type="InterPro" id="IPR011006">
    <property type="entry name" value="CheY-like_superfamily"/>
</dbReference>
<dbReference type="AlphaFoldDB" id="A0A2N6K8C5"/>
<protein>
    <submittedName>
        <fullName evidence="10">DNA-binding response regulator</fullName>
    </submittedName>
</protein>
<dbReference type="PANTHER" id="PTHR48111">
    <property type="entry name" value="REGULATOR OF RPOS"/>
    <property type="match status" value="1"/>
</dbReference>
<accession>A0A2N6K8C5</accession>
<dbReference type="GO" id="GO:0000976">
    <property type="term" value="F:transcription cis-regulatory region binding"/>
    <property type="evidence" value="ECO:0007669"/>
    <property type="project" value="TreeGrafter"/>
</dbReference>
<gene>
    <name evidence="10" type="ORF">CEN44_02835</name>
</gene>
<keyword evidence="3" id="KW-0805">Transcription regulation</keyword>
<keyword evidence="11" id="KW-1185">Reference proteome</keyword>
<dbReference type="SMART" id="SM00448">
    <property type="entry name" value="REC"/>
    <property type="match status" value="1"/>
</dbReference>
<dbReference type="InterPro" id="IPR001867">
    <property type="entry name" value="OmpR/PhoB-type_DNA-bd"/>
</dbReference>
<dbReference type="InterPro" id="IPR001789">
    <property type="entry name" value="Sig_transdc_resp-reg_receiver"/>
</dbReference>
<dbReference type="SMART" id="SM00862">
    <property type="entry name" value="Trans_reg_C"/>
    <property type="match status" value="1"/>
</dbReference>
<dbReference type="Gene3D" id="1.10.10.10">
    <property type="entry name" value="Winged helix-like DNA-binding domain superfamily/Winged helix DNA-binding domain"/>
    <property type="match status" value="1"/>
</dbReference>
<dbReference type="SUPFAM" id="SSF46894">
    <property type="entry name" value="C-terminal effector domain of the bipartite response regulators"/>
    <property type="match status" value="1"/>
</dbReference>
<comment type="caution">
    <text evidence="10">The sequence shown here is derived from an EMBL/GenBank/DDBJ whole genome shotgun (WGS) entry which is preliminary data.</text>
</comment>